<feature type="domain" description="Peptidase M20 dimerisation" evidence="2">
    <location>
        <begin position="209"/>
        <end position="291"/>
    </location>
</feature>
<comment type="caution">
    <text evidence="3">The sequence shown here is derived from an EMBL/GenBank/DDBJ whole genome shotgun (WGS) entry which is preliminary data.</text>
</comment>
<dbReference type="SUPFAM" id="SSF55031">
    <property type="entry name" value="Bacterial exopeptidase dimerisation domain"/>
    <property type="match status" value="1"/>
</dbReference>
<keyword evidence="4" id="KW-1185">Reference proteome</keyword>
<sequence length="482" mass="51327">MNALLETLEPKTFWSYFLELSKIPRGSKNEAAAADWVADQAKALGCEVERDAVGNVIIRKKATPGKEGHPTVCLQAHVDMVCEKNEGTDHDFTRDPIQVWRDGDLLRAKGTTLGADNGIGVAAAMAVLSSEEIAHGPIEVLITIDEETGLTGANGLQPGRLQAKFLLNLDSEEEGFLTIGCAGGEDTIATRKLTRVAAPAGSRAFRLKVFGLKGGHSGIDINGHRGNAIRILAQVLGALNPAFGFGLAGIKGGNKRNAIPREASATLLLDPAKEAAFREALATHEAHWRAALGAHDPGLHFALETSEANQVMSEADATALMRLLLALPHGVEAMSPDIPGLVQTSTNMGVIDTREDEVEVNLLTRSSINASRTALSERIAATCALGGFESYVTGGYPGWKPEPKASLVQIVNDTNQKLFGKPLEIMAIHAGLECGLIGEKYTSMEMVSFGPNMWDVHTPDEHVSVPSAANFWKLLVAVLEAV</sequence>
<organism evidence="3 4">
    <name type="scientific">Geothrix limicola</name>
    <dbReference type="NCBI Taxonomy" id="2927978"/>
    <lineage>
        <taxon>Bacteria</taxon>
        <taxon>Pseudomonadati</taxon>
        <taxon>Acidobacteriota</taxon>
        <taxon>Holophagae</taxon>
        <taxon>Holophagales</taxon>
        <taxon>Holophagaceae</taxon>
        <taxon>Geothrix</taxon>
    </lineage>
</organism>
<dbReference type="PIRSF" id="PIRSF016599">
    <property type="entry name" value="Xaa-His_dipept"/>
    <property type="match status" value="1"/>
</dbReference>
<dbReference type="PANTHER" id="PTHR43501:SF1">
    <property type="entry name" value="CYTOSOL NON-SPECIFIC DIPEPTIDASE"/>
    <property type="match status" value="1"/>
</dbReference>
<keyword evidence="1" id="KW-0378">Hydrolase</keyword>
<dbReference type="RefSeq" id="WP_285569174.1">
    <property type="nucleotide sequence ID" value="NZ_BSDE01000001.1"/>
</dbReference>
<dbReference type="InterPro" id="IPR001160">
    <property type="entry name" value="Peptidase_M20C"/>
</dbReference>
<dbReference type="Proteomes" id="UP001165069">
    <property type="component" value="Unassembled WGS sequence"/>
</dbReference>
<gene>
    <name evidence="3" type="primary">pepD</name>
    <name evidence="3" type="ORF">GETHLI_02230</name>
</gene>
<dbReference type="InterPro" id="IPR036264">
    <property type="entry name" value="Bact_exopeptidase_dim_dom"/>
</dbReference>
<dbReference type="EMBL" id="BSDE01000001">
    <property type="protein sequence ID" value="GLH71721.1"/>
    <property type="molecule type" value="Genomic_DNA"/>
</dbReference>
<dbReference type="Pfam" id="PF07687">
    <property type="entry name" value="M20_dimer"/>
    <property type="match status" value="1"/>
</dbReference>
<dbReference type="Gene3D" id="3.40.630.10">
    <property type="entry name" value="Zn peptidases"/>
    <property type="match status" value="2"/>
</dbReference>
<name>A0ABQ5QBA2_9BACT</name>
<dbReference type="PANTHER" id="PTHR43501">
    <property type="entry name" value="CYTOSOL NON-SPECIFIC DIPEPTIDASE"/>
    <property type="match status" value="1"/>
</dbReference>
<dbReference type="SUPFAM" id="SSF53187">
    <property type="entry name" value="Zn-dependent exopeptidases"/>
    <property type="match status" value="1"/>
</dbReference>
<evidence type="ECO:0000259" key="2">
    <source>
        <dbReference type="Pfam" id="PF07687"/>
    </source>
</evidence>
<accession>A0ABQ5QBA2</accession>
<proteinExistence type="predicted"/>
<evidence type="ECO:0000313" key="4">
    <source>
        <dbReference type="Proteomes" id="UP001165069"/>
    </source>
</evidence>
<dbReference type="InterPro" id="IPR002933">
    <property type="entry name" value="Peptidase_M20"/>
</dbReference>
<evidence type="ECO:0000313" key="3">
    <source>
        <dbReference type="EMBL" id="GLH71721.1"/>
    </source>
</evidence>
<dbReference type="InterPro" id="IPR011650">
    <property type="entry name" value="Peptidase_M20_dimer"/>
</dbReference>
<evidence type="ECO:0000256" key="1">
    <source>
        <dbReference type="ARBA" id="ARBA00022801"/>
    </source>
</evidence>
<dbReference type="CDD" id="cd03890">
    <property type="entry name" value="M20_pepD"/>
    <property type="match status" value="1"/>
</dbReference>
<protein>
    <submittedName>
        <fullName evidence="3">Aminoacyl-histidine dipeptidase</fullName>
    </submittedName>
</protein>
<reference evidence="3 4" key="1">
    <citation type="journal article" date="2023" name="Antonie Van Leeuwenhoek">
        <title>Mesoterricola silvestris gen. nov., sp. nov., Mesoterricola sediminis sp. nov., Geothrix oryzae sp. nov., Geothrix edaphica sp. nov., Geothrix rubra sp. nov., and Geothrix limicola sp. nov., six novel members of Acidobacteriota isolated from soils.</title>
        <authorList>
            <person name="Itoh H."/>
            <person name="Sugisawa Y."/>
            <person name="Mise K."/>
            <person name="Xu Z."/>
            <person name="Kuniyasu M."/>
            <person name="Ushijima N."/>
            <person name="Kawano K."/>
            <person name="Kobayashi E."/>
            <person name="Shiratori Y."/>
            <person name="Masuda Y."/>
            <person name="Senoo K."/>
        </authorList>
    </citation>
    <scope>NUCLEOTIDE SEQUENCE [LARGE SCALE GENOMIC DNA]</scope>
    <source>
        <strain evidence="3 4">Red804</strain>
    </source>
</reference>
<dbReference type="PRINTS" id="PR00934">
    <property type="entry name" value="XHISDIPTASE"/>
</dbReference>
<dbReference type="NCBIfam" id="TIGR01893">
    <property type="entry name" value="aa-his-dipept"/>
    <property type="match status" value="1"/>
</dbReference>
<dbReference type="Pfam" id="PF01546">
    <property type="entry name" value="Peptidase_M20"/>
    <property type="match status" value="1"/>
</dbReference>